<comment type="caution">
    <text evidence="1">The sequence shown here is derived from an EMBL/GenBank/DDBJ whole genome shotgun (WGS) entry which is preliminary data.</text>
</comment>
<dbReference type="EMBL" id="MGHD01000017">
    <property type="protein sequence ID" value="OGM59662.1"/>
    <property type="molecule type" value="Genomic_DNA"/>
</dbReference>
<protein>
    <recommendedName>
        <fullName evidence="3">tRNA (Adenosine(37)-N6)-dimethylallyltransferase MiaA</fullName>
    </recommendedName>
</protein>
<name>A0A1F8B6I5_9BACT</name>
<dbReference type="Proteomes" id="UP000176404">
    <property type="component" value="Unassembled WGS sequence"/>
</dbReference>
<dbReference type="SUPFAM" id="SSF52540">
    <property type="entry name" value="P-loop containing nucleoside triphosphate hydrolases"/>
    <property type="match status" value="1"/>
</dbReference>
<evidence type="ECO:0000313" key="1">
    <source>
        <dbReference type="EMBL" id="OGM59662.1"/>
    </source>
</evidence>
<dbReference type="STRING" id="1802517.A2892_04010"/>
<evidence type="ECO:0008006" key="3">
    <source>
        <dbReference type="Google" id="ProtNLM"/>
    </source>
</evidence>
<sequence length="67" mass="7507">MRHKLLIICGPTAARKTDLVVYLAKVFNGEIISADSRQVYRRMDIGTGKDLPDNVKCKILNNRLGCC</sequence>
<accession>A0A1F8B6I5</accession>
<dbReference type="InterPro" id="IPR027417">
    <property type="entry name" value="P-loop_NTPase"/>
</dbReference>
<dbReference type="AlphaFoldDB" id="A0A1F8B6I5"/>
<gene>
    <name evidence="1" type="ORF">A2892_04010</name>
</gene>
<evidence type="ECO:0000313" key="2">
    <source>
        <dbReference type="Proteomes" id="UP000176404"/>
    </source>
</evidence>
<proteinExistence type="predicted"/>
<organism evidence="1 2">
    <name type="scientific">Candidatus Woesebacteria bacterium RIFCSPLOWO2_01_FULL_39_10b</name>
    <dbReference type="NCBI Taxonomy" id="1802517"/>
    <lineage>
        <taxon>Bacteria</taxon>
        <taxon>Candidatus Woeseibacteriota</taxon>
    </lineage>
</organism>
<dbReference type="Gene3D" id="3.40.50.300">
    <property type="entry name" value="P-loop containing nucleotide triphosphate hydrolases"/>
    <property type="match status" value="1"/>
</dbReference>
<dbReference type="Pfam" id="PF01745">
    <property type="entry name" value="IPT"/>
    <property type="match status" value="1"/>
</dbReference>
<reference evidence="1 2" key="1">
    <citation type="journal article" date="2016" name="Nat. Commun.">
        <title>Thousands of microbial genomes shed light on interconnected biogeochemical processes in an aquifer system.</title>
        <authorList>
            <person name="Anantharaman K."/>
            <person name="Brown C.T."/>
            <person name="Hug L.A."/>
            <person name="Sharon I."/>
            <person name="Castelle C.J."/>
            <person name="Probst A.J."/>
            <person name="Thomas B.C."/>
            <person name="Singh A."/>
            <person name="Wilkins M.J."/>
            <person name="Karaoz U."/>
            <person name="Brodie E.L."/>
            <person name="Williams K.H."/>
            <person name="Hubbard S.S."/>
            <person name="Banfield J.F."/>
        </authorList>
    </citation>
    <scope>NUCLEOTIDE SEQUENCE [LARGE SCALE GENOMIC DNA]</scope>
</reference>